<comment type="caution">
    <text evidence="1">The sequence shown here is derived from an EMBL/GenBank/DDBJ whole genome shotgun (WGS) entry which is preliminary data.</text>
</comment>
<evidence type="ECO:0000313" key="1">
    <source>
        <dbReference type="EMBL" id="PIR77813.1"/>
    </source>
</evidence>
<gene>
    <name evidence="1" type="ORF">COU30_00420</name>
</gene>
<evidence type="ECO:0000313" key="2">
    <source>
        <dbReference type="Proteomes" id="UP000228528"/>
    </source>
</evidence>
<name>A0A2M6P251_9BACT</name>
<sequence>MKYAILNTISYADIHNYPLTKTEIVRYLWKRTASNHCIDTKLQTLIDEKKIKETSGFYTLPNRTELVSLRQQKNKYLEQKRHIAKQAIKKITWVPFLQAVYLCNTVASGTAKKTSDIDVFIITKDAHIWTTRLCITLALSLLHNRRTKTAIENKICLSFYTTEKHLGLEKIAIQQPDIYLIHWIKHLLPLYDPKQLYQSMQKANKWTQKFLPNAKDKSIIPRYQITPSHLSQIIQTFTEEILNTKMGELVENVARTTQKKHMKKNVTSVQHKSDSRVIISDHMLKFHENDRRQSYKQKWQDRYNTIAT</sequence>
<dbReference type="CDD" id="cd05403">
    <property type="entry name" value="NT_KNTase_like"/>
    <property type="match status" value="1"/>
</dbReference>
<dbReference type="AlphaFoldDB" id="A0A2M6P251"/>
<protein>
    <recommendedName>
        <fullName evidence="3">Polymerase nucleotidyl transferase domain-containing protein</fullName>
    </recommendedName>
</protein>
<organism evidence="1 2">
    <name type="scientific">Candidatus Magasanikbacteria bacterium CG10_big_fil_rev_8_21_14_0_10_38_6</name>
    <dbReference type="NCBI Taxonomy" id="1974647"/>
    <lineage>
        <taxon>Bacteria</taxon>
        <taxon>Candidatus Magasanikiibacteriota</taxon>
    </lineage>
</organism>
<dbReference type="Proteomes" id="UP000228528">
    <property type="component" value="Unassembled WGS sequence"/>
</dbReference>
<accession>A0A2M6P251</accession>
<proteinExistence type="predicted"/>
<evidence type="ECO:0008006" key="3">
    <source>
        <dbReference type="Google" id="ProtNLM"/>
    </source>
</evidence>
<dbReference type="InterPro" id="IPR043519">
    <property type="entry name" value="NT_sf"/>
</dbReference>
<dbReference type="EMBL" id="PFBW01000021">
    <property type="protein sequence ID" value="PIR77813.1"/>
    <property type="molecule type" value="Genomic_DNA"/>
</dbReference>
<reference evidence="2" key="1">
    <citation type="submission" date="2017-09" db="EMBL/GenBank/DDBJ databases">
        <title>Depth-based differentiation of microbial function through sediment-hosted aquifers and enrichment of novel symbionts in the deep terrestrial subsurface.</title>
        <authorList>
            <person name="Probst A.J."/>
            <person name="Ladd B."/>
            <person name="Jarett J.K."/>
            <person name="Geller-Mcgrath D.E."/>
            <person name="Sieber C.M.K."/>
            <person name="Emerson J.B."/>
            <person name="Anantharaman K."/>
            <person name="Thomas B.C."/>
            <person name="Malmstrom R."/>
            <person name="Stieglmeier M."/>
            <person name="Klingl A."/>
            <person name="Woyke T."/>
            <person name="Ryan C.M."/>
            <person name="Banfield J.F."/>
        </authorList>
    </citation>
    <scope>NUCLEOTIDE SEQUENCE [LARGE SCALE GENOMIC DNA]</scope>
</reference>
<dbReference type="SUPFAM" id="SSF81301">
    <property type="entry name" value="Nucleotidyltransferase"/>
    <property type="match status" value="1"/>
</dbReference>
<dbReference type="Gene3D" id="3.30.460.10">
    <property type="entry name" value="Beta Polymerase, domain 2"/>
    <property type="match status" value="1"/>
</dbReference>